<dbReference type="AlphaFoldDB" id="A0A1I4AQV4"/>
<dbReference type="Proteomes" id="UP000198755">
    <property type="component" value="Unassembled WGS sequence"/>
</dbReference>
<dbReference type="EMBL" id="FOSN01000011">
    <property type="protein sequence ID" value="SFK58610.1"/>
    <property type="molecule type" value="Genomic_DNA"/>
</dbReference>
<reference evidence="1 2" key="1">
    <citation type="submission" date="2016-10" db="EMBL/GenBank/DDBJ databases">
        <authorList>
            <person name="de Groot N.N."/>
        </authorList>
    </citation>
    <scope>NUCLEOTIDE SEQUENCE [LARGE SCALE GENOMIC DNA]</scope>
    <source>
        <strain evidence="1 2">NE2</strain>
    </source>
</reference>
<sequence length="146" mass="15813">MTRSGLYLRERSFPASSRIDRIAKGSTASSAMNDSLGPDRVEVLAQEADLYVLAAEVDSAEKCFHDAIARRNAARIAYLSEPGAATLAAFEAGKEAEAVALERLDAEIRRLADIRARTVTGIKLKAFYAAADRNLAESIVEDILQL</sequence>
<protein>
    <submittedName>
        <fullName evidence="1">Uncharacterized protein</fullName>
    </submittedName>
</protein>
<evidence type="ECO:0000313" key="2">
    <source>
        <dbReference type="Proteomes" id="UP000198755"/>
    </source>
</evidence>
<keyword evidence="2" id="KW-1185">Reference proteome</keyword>
<name>A0A1I4AQV4_9HYPH</name>
<evidence type="ECO:0000313" key="1">
    <source>
        <dbReference type="EMBL" id="SFK58610.1"/>
    </source>
</evidence>
<proteinExistence type="predicted"/>
<accession>A0A1I4AQV4</accession>
<gene>
    <name evidence="1" type="ORF">SAMN05444581_11148</name>
</gene>
<organism evidence="1 2">
    <name type="scientific">Methylocapsa palsarum</name>
    <dbReference type="NCBI Taxonomy" id="1612308"/>
    <lineage>
        <taxon>Bacteria</taxon>
        <taxon>Pseudomonadati</taxon>
        <taxon>Pseudomonadota</taxon>
        <taxon>Alphaproteobacteria</taxon>
        <taxon>Hyphomicrobiales</taxon>
        <taxon>Beijerinckiaceae</taxon>
        <taxon>Methylocapsa</taxon>
    </lineage>
</organism>